<accession>A0A9X9LDV8</accession>
<dbReference type="AlphaFoldDB" id="A0A9X9LDV8"/>
<evidence type="ECO:0000313" key="1">
    <source>
        <dbReference type="EMBL" id="VCW62971.1"/>
    </source>
</evidence>
<name>A0A9X9LDV8_GULGU</name>
<gene>
    <name evidence="1" type="ORF">BN2614_LOCUS5</name>
</gene>
<dbReference type="Proteomes" id="UP000269945">
    <property type="component" value="Unassembled WGS sequence"/>
</dbReference>
<keyword evidence="2" id="KW-1185">Reference proteome</keyword>
<reference evidence="1 2" key="1">
    <citation type="submission" date="2018-10" db="EMBL/GenBank/DDBJ databases">
        <authorList>
            <person name="Ekblom R."/>
            <person name="Jareborg N."/>
        </authorList>
    </citation>
    <scope>NUCLEOTIDE SEQUENCE [LARGE SCALE GENOMIC DNA]</scope>
    <source>
        <tissue evidence="1">Muscle</tissue>
    </source>
</reference>
<sequence length="142" mass="16196">MGDKFQMLQRHFGGEYYPNLENKKGINSLPCLLLTAVFLWSASSPKKSIWRGCPDVVALTAADGTMKMVWLGTHLMHCSHLPSSRLLKTCFRTIEKEEARDETSAVAGWWLCYTNCLPWQLRRKICGPNSPLQAMVPWWTAH</sequence>
<proteinExistence type="predicted"/>
<comment type="caution">
    <text evidence="1">The sequence shown here is derived from an EMBL/GenBank/DDBJ whole genome shotgun (WGS) entry which is preliminary data.</text>
</comment>
<evidence type="ECO:0000313" key="2">
    <source>
        <dbReference type="Proteomes" id="UP000269945"/>
    </source>
</evidence>
<organism evidence="1 2">
    <name type="scientific">Gulo gulo</name>
    <name type="common">Wolverine</name>
    <name type="synonym">Gluton</name>
    <dbReference type="NCBI Taxonomy" id="48420"/>
    <lineage>
        <taxon>Eukaryota</taxon>
        <taxon>Metazoa</taxon>
        <taxon>Chordata</taxon>
        <taxon>Craniata</taxon>
        <taxon>Vertebrata</taxon>
        <taxon>Euteleostomi</taxon>
        <taxon>Mammalia</taxon>
        <taxon>Eutheria</taxon>
        <taxon>Laurasiatheria</taxon>
        <taxon>Carnivora</taxon>
        <taxon>Caniformia</taxon>
        <taxon>Musteloidea</taxon>
        <taxon>Mustelidae</taxon>
        <taxon>Guloninae</taxon>
        <taxon>Gulo</taxon>
    </lineage>
</organism>
<dbReference type="EMBL" id="CYRY02001170">
    <property type="protein sequence ID" value="VCW62971.1"/>
    <property type="molecule type" value="Genomic_DNA"/>
</dbReference>
<protein>
    <submittedName>
        <fullName evidence="1">Uncharacterized protein</fullName>
    </submittedName>
</protein>